<dbReference type="PANTHER" id="PTHR35936:SF17">
    <property type="entry name" value="ARGININE-BINDING EXTRACELLULAR PROTEIN ARTP"/>
    <property type="match status" value="1"/>
</dbReference>
<name>A0A7X1FTD3_9SPHN</name>
<dbReference type="CDD" id="cd13623">
    <property type="entry name" value="PBP2_AA_hypothetical"/>
    <property type="match status" value="1"/>
</dbReference>
<organism evidence="3 4">
    <name type="scientific">Novosphingobium flavum</name>
    <dbReference type="NCBI Taxonomy" id="1778672"/>
    <lineage>
        <taxon>Bacteria</taxon>
        <taxon>Pseudomonadati</taxon>
        <taxon>Pseudomonadota</taxon>
        <taxon>Alphaproteobacteria</taxon>
        <taxon>Sphingomonadales</taxon>
        <taxon>Sphingomonadaceae</taxon>
        <taxon>Novosphingobium</taxon>
    </lineage>
</organism>
<reference evidence="3 4" key="1">
    <citation type="submission" date="2020-08" db="EMBL/GenBank/DDBJ databases">
        <title>The genome sequence of type strain Novosphingobium flavum NBRC 111647.</title>
        <authorList>
            <person name="Liu Y."/>
        </authorList>
    </citation>
    <scope>NUCLEOTIDE SEQUENCE [LARGE SCALE GENOMIC DNA]</scope>
    <source>
        <strain evidence="3 4">NBRC 111647</strain>
    </source>
</reference>
<dbReference type="Proteomes" id="UP000566813">
    <property type="component" value="Unassembled WGS sequence"/>
</dbReference>
<dbReference type="PANTHER" id="PTHR35936">
    <property type="entry name" value="MEMBRANE-BOUND LYTIC MUREIN TRANSGLYCOSYLASE F"/>
    <property type="match status" value="1"/>
</dbReference>
<dbReference type="InterPro" id="IPR001638">
    <property type="entry name" value="Solute-binding_3/MltF_N"/>
</dbReference>
<evidence type="ECO:0000256" key="1">
    <source>
        <dbReference type="ARBA" id="ARBA00022729"/>
    </source>
</evidence>
<sequence>MTAAKPAPPPSREIVSQLAPSGKLRAAINFGNVVLAREGGPRGATGPSVDIAGEVARRLGVPLEFVIYRAAGDVVSRLEQDKWDIGFMAVDPQRADQITFTAPYVYIEGTYLVRADAPFRSVADLDRSGIRIAVGKGAAYDLYLSRALKNAALVRASTSNEAIALFERDPAIDTVAGVRQALEEQTGRTQGYRVLPDAFTRIEQAVAIPRGREAALAWVAQVIEELKTDGFVRKALDNAGQQAARVADPAVR</sequence>
<keyword evidence="1" id="KW-0732">Signal</keyword>
<dbReference type="AlphaFoldDB" id="A0A7X1FTD3"/>
<dbReference type="EMBL" id="JACLAW010000008">
    <property type="protein sequence ID" value="MBC2666122.1"/>
    <property type="molecule type" value="Genomic_DNA"/>
</dbReference>
<accession>A0A7X1FTD3</accession>
<keyword evidence="4" id="KW-1185">Reference proteome</keyword>
<dbReference type="Gene3D" id="3.40.190.10">
    <property type="entry name" value="Periplasmic binding protein-like II"/>
    <property type="match status" value="2"/>
</dbReference>
<comment type="caution">
    <text evidence="3">The sequence shown here is derived from an EMBL/GenBank/DDBJ whole genome shotgun (WGS) entry which is preliminary data.</text>
</comment>
<evidence type="ECO:0000259" key="2">
    <source>
        <dbReference type="SMART" id="SM00062"/>
    </source>
</evidence>
<dbReference type="RefSeq" id="WP_185664425.1">
    <property type="nucleotide sequence ID" value="NZ_JACLAW010000008.1"/>
</dbReference>
<evidence type="ECO:0000313" key="4">
    <source>
        <dbReference type="Proteomes" id="UP000566813"/>
    </source>
</evidence>
<protein>
    <submittedName>
        <fullName evidence="3">ABC transporter substrate-binding protein</fullName>
    </submittedName>
</protein>
<dbReference type="Pfam" id="PF00497">
    <property type="entry name" value="SBP_bac_3"/>
    <property type="match status" value="1"/>
</dbReference>
<evidence type="ECO:0000313" key="3">
    <source>
        <dbReference type="EMBL" id="MBC2666122.1"/>
    </source>
</evidence>
<gene>
    <name evidence="3" type="ORF">H7F51_11395</name>
</gene>
<dbReference type="SMART" id="SM00062">
    <property type="entry name" value="PBPb"/>
    <property type="match status" value="1"/>
</dbReference>
<feature type="domain" description="Solute-binding protein family 3/N-terminal" evidence="2">
    <location>
        <begin position="23"/>
        <end position="243"/>
    </location>
</feature>
<dbReference type="SUPFAM" id="SSF53850">
    <property type="entry name" value="Periplasmic binding protein-like II"/>
    <property type="match status" value="1"/>
</dbReference>
<proteinExistence type="predicted"/>